<feature type="compositionally biased region" description="Low complexity" evidence="1">
    <location>
        <begin position="154"/>
        <end position="171"/>
    </location>
</feature>
<sequence>MESPPPHGDELLFDAPTQGDDGYAYAENGEHGEYGQQYEAYPPSQYRGSNDGYSVEPPKFDPRTTNSTSQHYQHQHQQQYQHQHQYQHQQQNQLYQSDRNEASAQHEFRAPSLFVAPPMYEANAKVHGEKMMSKDASIPAEMTPAQTPPPPPTTTMTLSPSSIAPSSGSPPQEEGWVPRWDFQPISEFAQSYERRWDGRNKTKNLRCFPSCGENGLKCAHVRRGYCGAAADFRATARTESSAPHPALCAFATLSPVSEAAVTSRFTSQEGVREADLKAVPGIIPCEIIPDSAGSSISAASVIVRVRGDRSKWNYMWLSSRQLKHVEHTLNVFLFERGDNVLQLAGSATSSPFTLTSGRTVLRRKRLLETDAPGAAYTSSSSNGDSTKSSSSNSSNSSAGDQSPHDSGSEEPVKHSRQKKASRAKLIAGLLTLCRGEQARCIRERRKRAYLRQNDIIHNIATPLFCETLDDRDLVSFLFNDTGELELDIDENIFDESSDANLGEVAAPTSVADTAYEPTLVDMRSSAPSQSTHPPGHAPEINVCTQGDEPAAKGPPGSLNGQARGDIVLDAVAKNRKLAETLDQFFETCVSGPAGESLQAALSTSKRGVLESEFARTLATRLYEAFEETLGRAIEEVLSEHSDELQEFEETDVKTLEAFLLCIPAVNKKRSMLRHFEQVIPDSAFSFFNGAWLRSESSEVMQGYTILSDFGLFSRPFAASMAQSSRFLEFKLRDNVMHVRMGDPSGPWSQQILKEMHLDDQVHNFNPAGSLFWLGAMPNKQGRARISYSPCGRYVTYDTIYMMTSDYTNAVFGGEAEGPESKTSENEQDLPVTYVAMVEAFVVDRANPTHMANKRKLFEFPSRPVTFYFSDVDLWVNEGALVFDIQIDFYRRHTLS</sequence>
<keyword evidence="3" id="KW-1185">Reference proteome</keyword>
<feature type="compositionally biased region" description="Low complexity" evidence="1">
    <location>
        <begin position="378"/>
        <end position="397"/>
    </location>
</feature>
<proteinExistence type="predicted"/>
<dbReference type="AlphaFoldDB" id="A0A2R5G966"/>
<dbReference type="SUPFAM" id="SSF81995">
    <property type="entry name" value="beta-sandwich domain of Sec23/24"/>
    <property type="match status" value="1"/>
</dbReference>
<evidence type="ECO:0000256" key="1">
    <source>
        <dbReference type="SAM" id="MobiDB-lite"/>
    </source>
</evidence>
<accession>A0A2R5G966</accession>
<dbReference type="EMBL" id="BEYU01000006">
    <property type="protein sequence ID" value="GBG24601.1"/>
    <property type="molecule type" value="Genomic_DNA"/>
</dbReference>
<evidence type="ECO:0000313" key="3">
    <source>
        <dbReference type="Proteomes" id="UP000241890"/>
    </source>
</evidence>
<dbReference type="Proteomes" id="UP000241890">
    <property type="component" value="Unassembled WGS sequence"/>
</dbReference>
<feature type="compositionally biased region" description="Basic and acidic residues" evidence="1">
    <location>
        <begin position="402"/>
        <end position="413"/>
    </location>
</feature>
<feature type="region of interest" description="Disordered" evidence="1">
    <location>
        <begin position="1"/>
        <end position="105"/>
    </location>
</feature>
<feature type="compositionally biased region" description="Low complexity" evidence="1">
    <location>
        <begin position="70"/>
        <end position="96"/>
    </location>
</feature>
<comment type="caution">
    <text evidence="2">The sequence shown here is derived from an EMBL/GenBank/DDBJ whole genome shotgun (WGS) entry which is preliminary data.</text>
</comment>
<gene>
    <name evidence="2" type="ORF">FCC1311_008202</name>
</gene>
<reference evidence="2 3" key="1">
    <citation type="submission" date="2017-12" db="EMBL/GenBank/DDBJ databases">
        <title>Sequencing, de novo assembly and annotation of complete genome of a new Thraustochytrid species, strain FCC1311.</title>
        <authorList>
            <person name="Sedici K."/>
            <person name="Godart F."/>
            <person name="Aiese Cigliano R."/>
            <person name="Sanseverino W."/>
            <person name="Barakat M."/>
            <person name="Ortet P."/>
            <person name="Marechal E."/>
            <person name="Cagnac O."/>
            <person name="Amato A."/>
        </authorList>
    </citation>
    <scope>NUCLEOTIDE SEQUENCE [LARGE SCALE GENOMIC DNA]</scope>
</reference>
<feature type="region of interest" description="Disordered" evidence="1">
    <location>
        <begin position="140"/>
        <end position="174"/>
    </location>
</feature>
<feature type="region of interest" description="Disordered" evidence="1">
    <location>
        <begin position="371"/>
        <end position="419"/>
    </location>
</feature>
<dbReference type="InParanoid" id="A0A2R5G966"/>
<organism evidence="2 3">
    <name type="scientific">Hondaea fermentalgiana</name>
    <dbReference type="NCBI Taxonomy" id="2315210"/>
    <lineage>
        <taxon>Eukaryota</taxon>
        <taxon>Sar</taxon>
        <taxon>Stramenopiles</taxon>
        <taxon>Bigyra</taxon>
        <taxon>Labyrinthulomycetes</taxon>
        <taxon>Thraustochytrida</taxon>
        <taxon>Thraustochytriidae</taxon>
        <taxon>Hondaea</taxon>
    </lineage>
</organism>
<feature type="region of interest" description="Disordered" evidence="1">
    <location>
        <begin position="522"/>
        <end position="560"/>
    </location>
</feature>
<protein>
    <submittedName>
        <fullName evidence="2">Uncharacterized protein</fullName>
    </submittedName>
</protein>
<evidence type="ECO:0000313" key="2">
    <source>
        <dbReference type="EMBL" id="GBG24601.1"/>
    </source>
</evidence>
<name>A0A2R5G966_9STRA</name>